<dbReference type="AlphaFoldDB" id="A0A391NT57"/>
<gene>
    <name evidence="1" type="ORF">KIPB_014208</name>
</gene>
<dbReference type="Proteomes" id="UP000265618">
    <property type="component" value="Unassembled WGS sequence"/>
</dbReference>
<reference evidence="1 2" key="1">
    <citation type="journal article" date="2018" name="PLoS ONE">
        <title>The draft genome of Kipferlia bialata reveals reductive genome evolution in fornicate parasites.</title>
        <authorList>
            <person name="Tanifuji G."/>
            <person name="Takabayashi S."/>
            <person name="Kume K."/>
            <person name="Takagi M."/>
            <person name="Nakayama T."/>
            <person name="Kamikawa R."/>
            <person name="Inagaki Y."/>
            <person name="Hashimoto T."/>
        </authorList>
    </citation>
    <scope>NUCLEOTIDE SEQUENCE [LARGE SCALE GENOMIC DNA]</scope>
    <source>
        <strain evidence="1">NY0173</strain>
    </source>
</reference>
<sequence length="46" mass="4737">IAETGASAPSAEEVAELKNIAATAEGMSVELISETIHRLNIVSPDT</sequence>
<feature type="non-terminal residue" evidence="1">
    <location>
        <position position="1"/>
    </location>
</feature>
<feature type="non-terminal residue" evidence="1">
    <location>
        <position position="46"/>
    </location>
</feature>
<proteinExistence type="predicted"/>
<organism evidence="1 2">
    <name type="scientific">Kipferlia bialata</name>
    <dbReference type="NCBI Taxonomy" id="797122"/>
    <lineage>
        <taxon>Eukaryota</taxon>
        <taxon>Metamonada</taxon>
        <taxon>Carpediemonas-like organisms</taxon>
        <taxon>Kipferlia</taxon>
    </lineage>
</organism>
<evidence type="ECO:0000313" key="2">
    <source>
        <dbReference type="Proteomes" id="UP000265618"/>
    </source>
</evidence>
<comment type="caution">
    <text evidence="1">The sequence shown here is derived from an EMBL/GenBank/DDBJ whole genome shotgun (WGS) entry which is preliminary data.</text>
</comment>
<dbReference type="EMBL" id="BDIP01007168">
    <property type="protein sequence ID" value="GCA64415.1"/>
    <property type="molecule type" value="Genomic_DNA"/>
</dbReference>
<protein>
    <submittedName>
        <fullName evidence="1">Uncharacterized protein</fullName>
    </submittedName>
</protein>
<evidence type="ECO:0000313" key="1">
    <source>
        <dbReference type="EMBL" id="GCA64415.1"/>
    </source>
</evidence>
<accession>A0A391NT57</accession>
<name>A0A391NT57_9EUKA</name>
<keyword evidence="2" id="KW-1185">Reference proteome</keyword>